<dbReference type="EMBL" id="LLZG01000160">
    <property type="protein sequence ID" value="KUL34977.1"/>
    <property type="molecule type" value="Genomic_DNA"/>
</dbReference>
<sequence>MGMVLRLVLGTIYTAMGIGQLASMGEMPAILGAYGLVQGAAAAMLAVLLHRPGVGVHGRCGWCGACRRCRHSPGSCR</sequence>
<accession>A0A0X3US27</accession>
<evidence type="ECO:0000313" key="3">
    <source>
        <dbReference type="Proteomes" id="UP000053923"/>
    </source>
</evidence>
<evidence type="ECO:0000256" key="1">
    <source>
        <dbReference type="SAM" id="Phobius"/>
    </source>
</evidence>
<comment type="caution">
    <text evidence="2">The sequence shown here is derived from an EMBL/GenBank/DDBJ whole genome shotgun (WGS) entry which is preliminary data.</text>
</comment>
<keyword evidence="1" id="KW-1133">Transmembrane helix</keyword>
<reference evidence="3" key="1">
    <citation type="submission" date="2015-10" db="EMBL/GenBank/DDBJ databases">
        <authorList>
            <person name="Ju K.-S."/>
            <person name="Doroghazi J.R."/>
            <person name="Metcalf W.W."/>
        </authorList>
    </citation>
    <scope>NUCLEOTIDE SEQUENCE [LARGE SCALE GENOMIC DNA]</scope>
    <source>
        <strain evidence="3">NRRL 3151</strain>
    </source>
</reference>
<evidence type="ECO:0000313" key="2">
    <source>
        <dbReference type="EMBL" id="KUL34977.1"/>
    </source>
</evidence>
<keyword evidence="1" id="KW-0812">Transmembrane</keyword>
<proteinExistence type="predicted"/>
<dbReference type="Proteomes" id="UP000053923">
    <property type="component" value="Unassembled WGS sequence"/>
</dbReference>
<organism evidence="2 3">
    <name type="scientific">Streptomyces regalis</name>
    <dbReference type="NCBI Taxonomy" id="68262"/>
    <lineage>
        <taxon>Bacteria</taxon>
        <taxon>Bacillati</taxon>
        <taxon>Actinomycetota</taxon>
        <taxon>Actinomycetes</taxon>
        <taxon>Kitasatosporales</taxon>
        <taxon>Streptomycetaceae</taxon>
        <taxon>Streptomyces</taxon>
    </lineage>
</organism>
<feature type="transmembrane region" description="Helical" evidence="1">
    <location>
        <begin position="27"/>
        <end position="49"/>
    </location>
</feature>
<dbReference type="AlphaFoldDB" id="A0A0X3US27"/>
<keyword evidence="1" id="KW-0472">Membrane</keyword>
<keyword evidence="3" id="KW-1185">Reference proteome</keyword>
<gene>
    <name evidence="2" type="ORF">ADL12_20310</name>
</gene>
<protein>
    <submittedName>
        <fullName evidence="2">Uncharacterized protein</fullName>
    </submittedName>
</protein>
<name>A0A0X3US27_9ACTN</name>